<protein>
    <submittedName>
        <fullName evidence="1">Uncharacterized protein</fullName>
    </submittedName>
</protein>
<comment type="caution">
    <text evidence="1">The sequence shown here is derived from an EMBL/GenBank/DDBJ whole genome shotgun (WGS) entry which is preliminary data.</text>
</comment>
<name>A0A418INB2_STAXY</name>
<dbReference type="AlphaFoldDB" id="A0A418INB2"/>
<keyword evidence="2" id="KW-1185">Reference proteome</keyword>
<accession>A0A418INB2</accession>
<evidence type="ECO:0000313" key="1">
    <source>
        <dbReference type="EMBL" id="RIN10652.1"/>
    </source>
</evidence>
<evidence type="ECO:0000313" key="2">
    <source>
        <dbReference type="Proteomes" id="UP000285567"/>
    </source>
</evidence>
<organism evidence="1 2">
    <name type="scientific">Staphylococcus xylosus</name>
    <dbReference type="NCBI Taxonomy" id="1288"/>
    <lineage>
        <taxon>Bacteria</taxon>
        <taxon>Bacillati</taxon>
        <taxon>Bacillota</taxon>
        <taxon>Bacilli</taxon>
        <taxon>Bacillales</taxon>
        <taxon>Staphylococcaceae</taxon>
        <taxon>Staphylococcus</taxon>
    </lineage>
</organism>
<reference evidence="1 2" key="1">
    <citation type="journal article" date="2016" name="Front. Microbiol.">
        <title>Comprehensive Phylogenetic Analysis of Bovine Non-aureus Staphylococci Species Based on Whole-Genome Sequencing.</title>
        <authorList>
            <person name="Naushad S."/>
            <person name="Barkema H.W."/>
            <person name="Luby C."/>
            <person name="Condas L.A."/>
            <person name="Nobrega D.B."/>
            <person name="Carson D.A."/>
            <person name="De Buck J."/>
        </authorList>
    </citation>
    <scope>NUCLEOTIDE SEQUENCE [LARGE SCALE GENOMIC DNA]</scope>
    <source>
        <strain evidence="1 2">SNUC 102</strain>
    </source>
</reference>
<dbReference type="RefSeq" id="WP_107360280.1">
    <property type="nucleotide sequence ID" value="NZ_QXUK01000042.1"/>
</dbReference>
<dbReference type="Proteomes" id="UP000285567">
    <property type="component" value="Unassembled WGS sequence"/>
</dbReference>
<proteinExistence type="predicted"/>
<gene>
    <name evidence="1" type="ORF">BU097_07810</name>
</gene>
<dbReference type="EMBL" id="QXUL01000034">
    <property type="protein sequence ID" value="RIN10652.1"/>
    <property type="molecule type" value="Genomic_DNA"/>
</dbReference>
<sequence length="74" mass="8480">MDVQGLYTDLNNHINYLTNIDCKDTWDNEEMLSIQGDIAYKLDQIVQNYDSLSKEDARSLLSEIALVNRLLADS</sequence>